<evidence type="ECO:0000256" key="2">
    <source>
        <dbReference type="ARBA" id="ARBA00023157"/>
    </source>
</evidence>
<sequence>MDLSKEEAQNIQDATTDSIAKRKLPGWMLSAYEDKIIRKNLKEEAWKRCDEWVAEFSACSKVSGLRIFPKCDPQKNKLHDCLRYYQKDEFVQEQIDKHLKERLEKMEAKYAEEQAAKKK</sequence>
<comment type="subcellular location">
    <subcellularLocation>
        <location evidence="3">Mitochondrion inner membrane</location>
    </subcellularLocation>
</comment>
<reference evidence="5" key="1">
    <citation type="journal article" date="2016" name="Genome Announc.">
        <title>Genome sequences of three species of Hanseniaspora isolated from spontaneous wine fermentations.</title>
        <authorList>
            <person name="Sternes P.R."/>
            <person name="Lee D."/>
            <person name="Kutyna D.R."/>
            <person name="Borneman A.R."/>
        </authorList>
    </citation>
    <scope>NUCLEOTIDE SEQUENCE [LARGE SCALE GENOMIC DNA]</scope>
    <source>
        <strain evidence="5">AWRI3580</strain>
    </source>
</reference>
<keyword evidence="3" id="KW-0472">Membrane</keyword>
<dbReference type="Pfam" id="PF08583">
    <property type="entry name" value="Cmc1"/>
    <property type="match status" value="1"/>
</dbReference>
<evidence type="ECO:0000256" key="3">
    <source>
        <dbReference type="RuleBase" id="RU364104"/>
    </source>
</evidence>
<evidence type="ECO:0000313" key="4">
    <source>
        <dbReference type="EMBL" id="OEJ92560.1"/>
    </source>
</evidence>
<keyword evidence="2" id="KW-1015">Disulfide bond</keyword>
<keyword evidence="3" id="KW-0999">Mitochondrion inner membrane</keyword>
<keyword evidence="3" id="KW-0143">Chaperone</keyword>
<organism evidence="4 5">
    <name type="scientific">Hanseniaspora uvarum</name>
    <name type="common">Yeast</name>
    <name type="synonym">Kloeckera apiculata</name>
    <dbReference type="NCBI Taxonomy" id="29833"/>
    <lineage>
        <taxon>Eukaryota</taxon>
        <taxon>Fungi</taxon>
        <taxon>Dikarya</taxon>
        <taxon>Ascomycota</taxon>
        <taxon>Saccharomycotina</taxon>
        <taxon>Saccharomycetes</taxon>
        <taxon>Saccharomycodales</taxon>
        <taxon>Saccharomycodaceae</taxon>
        <taxon>Hanseniaspora</taxon>
    </lineage>
</organism>
<comment type="function">
    <text evidence="3">Required for mitochondrial cytochrome c oxidase (COX) assembly and respiration.</text>
</comment>
<accession>A0A1E5RZZ7</accession>
<keyword evidence="3" id="KW-0496">Mitochondrion</keyword>
<evidence type="ECO:0000256" key="1">
    <source>
        <dbReference type="ARBA" id="ARBA00007347"/>
    </source>
</evidence>
<dbReference type="GO" id="GO:0005743">
    <property type="term" value="C:mitochondrial inner membrane"/>
    <property type="evidence" value="ECO:0007669"/>
    <property type="project" value="UniProtKB-SubCell"/>
</dbReference>
<dbReference type="EMBL" id="LPNN01000001">
    <property type="protein sequence ID" value="OEJ92560.1"/>
    <property type="molecule type" value="Genomic_DNA"/>
</dbReference>
<dbReference type="VEuPathDB" id="FungiDB:AWRI3580_g411"/>
<protein>
    <recommendedName>
        <fullName evidence="3">COX assembly mitochondrial protein</fullName>
    </recommendedName>
</protein>
<dbReference type="InterPro" id="IPR013892">
    <property type="entry name" value="Cyt_c_biogenesis_Cmc1-like"/>
</dbReference>
<proteinExistence type="inferred from homology"/>
<comment type="similarity">
    <text evidence="1 3">Belongs to the CMC family.</text>
</comment>
<dbReference type="Proteomes" id="UP000095358">
    <property type="component" value="Unassembled WGS sequence"/>
</dbReference>
<dbReference type="AlphaFoldDB" id="A0A1E5RZZ7"/>
<evidence type="ECO:0000313" key="5">
    <source>
        <dbReference type="Proteomes" id="UP000095358"/>
    </source>
</evidence>
<keyword evidence="5" id="KW-1185">Reference proteome</keyword>
<name>A0A1E5RZZ7_HANUV</name>
<comment type="caution">
    <text evidence="4">The sequence shown here is derived from an EMBL/GenBank/DDBJ whole genome shotgun (WGS) entry which is preliminary data.</text>
</comment>
<gene>
    <name evidence="4" type="ORF">AWRI3580_g411</name>
</gene>
<dbReference type="OrthoDB" id="6224010at2759"/>